<protein>
    <submittedName>
        <fullName evidence="1">Uncharacterized protein</fullName>
    </submittedName>
</protein>
<accession>A0A8S5ST10</accession>
<reference evidence="1" key="1">
    <citation type="journal article" date="2021" name="Proc. Natl. Acad. Sci. U.S.A.">
        <title>A Catalog of Tens of Thousands of Viruses from Human Metagenomes Reveals Hidden Associations with Chronic Diseases.</title>
        <authorList>
            <person name="Tisza M.J."/>
            <person name="Buck C.B."/>
        </authorList>
    </citation>
    <scope>NUCLEOTIDE SEQUENCE</scope>
    <source>
        <strain evidence="1">CtZ2t4</strain>
    </source>
</reference>
<proteinExistence type="predicted"/>
<sequence>MEDKKEIIVDWKDYTPPVINDDPEFAEVILEDIKGTKFKAKFRKPSISELLRVERENTYIRNIEEKDGKKASVSGLEKEKVVEVILENFDFLPKISDVNIFTRKSIQAIVDTFFMGF</sequence>
<dbReference type="EMBL" id="BK032664">
    <property type="protein sequence ID" value="DAF53831.1"/>
    <property type="molecule type" value="Genomic_DNA"/>
</dbReference>
<organism evidence="1">
    <name type="scientific">Myoviridae sp. ctZ2t4</name>
    <dbReference type="NCBI Taxonomy" id="2827693"/>
    <lineage>
        <taxon>Viruses</taxon>
        <taxon>Duplodnaviria</taxon>
        <taxon>Heunggongvirae</taxon>
        <taxon>Uroviricota</taxon>
        <taxon>Caudoviricetes</taxon>
    </lineage>
</organism>
<name>A0A8S5ST10_9CAUD</name>
<evidence type="ECO:0000313" key="1">
    <source>
        <dbReference type="EMBL" id="DAF53831.1"/>
    </source>
</evidence>